<dbReference type="Proteomes" id="UP000238322">
    <property type="component" value="Unassembled WGS sequence"/>
</dbReference>
<organism evidence="2 3">
    <name type="scientific">Blastopirellula marina</name>
    <dbReference type="NCBI Taxonomy" id="124"/>
    <lineage>
        <taxon>Bacteria</taxon>
        <taxon>Pseudomonadati</taxon>
        <taxon>Planctomycetota</taxon>
        <taxon>Planctomycetia</taxon>
        <taxon>Pirellulales</taxon>
        <taxon>Pirellulaceae</taxon>
        <taxon>Blastopirellula</taxon>
    </lineage>
</organism>
<protein>
    <submittedName>
        <fullName evidence="2">Uncharacterized protein</fullName>
    </submittedName>
</protein>
<dbReference type="OrthoDB" id="288756at2"/>
<feature type="transmembrane region" description="Helical" evidence="1">
    <location>
        <begin position="54"/>
        <end position="74"/>
    </location>
</feature>
<dbReference type="AlphaFoldDB" id="A0A2S8FPE3"/>
<keyword evidence="1" id="KW-1133">Transmembrane helix</keyword>
<keyword evidence="1" id="KW-0812">Transmembrane</keyword>
<gene>
    <name evidence="2" type="ORF">C5Y83_10995</name>
</gene>
<accession>A0A2S8FPE3</accession>
<keyword evidence="1" id="KW-0472">Membrane</keyword>
<evidence type="ECO:0000313" key="3">
    <source>
        <dbReference type="Proteomes" id="UP000238322"/>
    </source>
</evidence>
<comment type="caution">
    <text evidence="2">The sequence shown here is derived from an EMBL/GenBank/DDBJ whole genome shotgun (WGS) entry which is preliminary data.</text>
</comment>
<proteinExistence type="predicted"/>
<reference evidence="2 3" key="1">
    <citation type="submission" date="2018-02" db="EMBL/GenBank/DDBJ databases">
        <title>Comparative genomes isolates from brazilian mangrove.</title>
        <authorList>
            <person name="Araujo J.E."/>
            <person name="Taketani R.G."/>
            <person name="Silva M.C.P."/>
            <person name="Loureco M.V."/>
            <person name="Andreote F.D."/>
        </authorList>
    </citation>
    <scope>NUCLEOTIDE SEQUENCE [LARGE SCALE GENOMIC DNA]</scope>
    <source>
        <strain evidence="2 3">Hex-1 MGV</strain>
    </source>
</reference>
<evidence type="ECO:0000313" key="2">
    <source>
        <dbReference type="EMBL" id="PQO34066.1"/>
    </source>
</evidence>
<dbReference type="EMBL" id="PUHY01000010">
    <property type="protein sequence ID" value="PQO34066.1"/>
    <property type="molecule type" value="Genomic_DNA"/>
</dbReference>
<sequence>MNKEHGFQSPDDLLDAAIEAMKSTPVSIVSDDLIDAKSVHMPSPVDRRLDRRRWVVQTALAASILLGIAAFYWMHLSVPTTAFAQVLQQVEKTKTFQGKVIMEEGSGTLTVWGDRMRFVSFDGRSEAIADAATKKSIQMDHVEKSAYHIEGNTPLFMLDLVQTFRELAASATQPVNDYVAPDGKRYPGLKGRTEWKVDGKSVPVEIQVWTDPNTKLPVRMKIIPQTSPDEAFVIDEAQFDLVLDESKFDLKVPEGYQEFGQQELKEPLSRDEAAKLVIKPGVGVGQVTFGMSRDELVAIMGEPEIDQFDTYLSYPSIGVQFCLTGRRPDRIGLIILNPADAANLKRHDFPGKSAEGIGIGSTREEVIAAFGKPDKESDQVPANVAAQRIYYKDHAILFSLPGGKVVQIVMYPKEDVK</sequence>
<evidence type="ECO:0000256" key="1">
    <source>
        <dbReference type="SAM" id="Phobius"/>
    </source>
</evidence>
<name>A0A2S8FPE3_9BACT</name>
<dbReference type="RefSeq" id="WP_105329734.1">
    <property type="nucleotide sequence ID" value="NZ_PUHY01000010.1"/>
</dbReference>